<keyword evidence="2" id="KW-1185">Reference proteome</keyword>
<accession>A0A0C9YWL8</accession>
<reference evidence="2" key="2">
    <citation type="submission" date="2015-01" db="EMBL/GenBank/DDBJ databases">
        <title>Evolutionary Origins and Diversification of the Mycorrhizal Mutualists.</title>
        <authorList>
            <consortium name="DOE Joint Genome Institute"/>
            <consortium name="Mycorrhizal Genomics Consortium"/>
            <person name="Kohler A."/>
            <person name="Kuo A."/>
            <person name="Nagy L.G."/>
            <person name="Floudas D."/>
            <person name="Copeland A."/>
            <person name="Barry K.W."/>
            <person name="Cichocki N."/>
            <person name="Veneault-Fourrey C."/>
            <person name="LaButti K."/>
            <person name="Lindquist E.A."/>
            <person name="Lipzen A."/>
            <person name="Lundell T."/>
            <person name="Morin E."/>
            <person name="Murat C."/>
            <person name="Riley R."/>
            <person name="Ohm R."/>
            <person name="Sun H."/>
            <person name="Tunlid A."/>
            <person name="Henrissat B."/>
            <person name="Grigoriev I.V."/>
            <person name="Hibbett D.S."/>
            <person name="Martin F."/>
        </authorList>
    </citation>
    <scope>NUCLEOTIDE SEQUENCE [LARGE SCALE GENOMIC DNA]</scope>
    <source>
        <strain evidence="2">441</strain>
    </source>
</reference>
<dbReference type="AlphaFoldDB" id="A0A0C9YWL8"/>
<protein>
    <submittedName>
        <fullName evidence="1">Uncharacterized protein</fullName>
    </submittedName>
</protein>
<name>A0A0C9YWL8_9AGAM</name>
<dbReference type="HOGENOM" id="CLU_2334468_0_0_1"/>
<proteinExistence type="predicted"/>
<sequence length="98" mass="11361">MNGVATSNKSHACEQGRVAMPEYETLAFLSPAQEWTVQSSRLELRTSSKRGGWLRRWNNVSRAVPYKYCPYIQETHSQFALLFLACISMNAYDYLRYD</sequence>
<gene>
    <name evidence="1" type="ORF">PISMIDRAFT_350512</name>
</gene>
<dbReference type="EMBL" id="KN833934">
    <property type="protein sequence ID" value="KIK14527.1"/>
    <property type="molecule type" value="Genomic_DNA"/>
</dbReference>
<evidence type="ECO:0000313" key="2">
    <source>
        <dbReference type="Proteomes" id="UP000054018"/>
    </source>
</evidence>
<dbReference type="Proteomes" id="UP000054018">
    <property type="component" value="Unassembled WGS sequence"/>
</dbReference>
<reference evidence="1 2" key="1">
    <citation type="submission" date="2014-04" db="EMBL/GenBank/DDBJ databases">
        <authorList>
            <consortium name="DOE Joint Genome Institute"/>
            <person name="Kuo A."/>
            <person name="Kohler A."/>
            <person name="Costa M.D."/>
            <person name="Nagy L.G."/>
            <person name="Floudas D."/>
            <person name="Copeland A."/>
            <person name="Barry K.W."/>
            <person name="Cichocki N."/>
            <person name="Veneault-Fourrey C."/>
            <person name="LaButti K."/>
            <person name="Lindquist E.A."/>
            <person name="Lipzen A."/>
            <person name="Lundell T."/>
            <person name="Morin E."/>
            <person name="Murat C."/>
            <person name="Sun H."/>
            <person name="Tunlid A."/>
            <person name="Henrissat B."/>
            <person name="Grigoriev I.V."/>
            <person name="Hibbett D.S."/>
            <person name="Martin F."/>
            <person name="Nordberg H.P."/>
            <person name="Cantor M.N."/>
            <person name="Hua S.X."/>
        </authorList>
    </citation>
    <scope>NUCLEOTIDE SEQUENCE [LARGE SCALE GENOMIC DNA]</scope>
    <source>
        <strain evidence="1 2">441</strain>
    </source>
</reference>
<organism evidence="1 2">
    <name type="scientific">Pisolithus microcarpus 441</name>
    <dbReference type="NCBI Taxonomy" id="765257"/>
    <lineage>
        <taxon>Eukaryota</taxon>
        <taxon>Fungi</taxon>
        <taxon>Dikarya</taxon>
        <taxon>Basidiomycota</taxon>
        <taxon>Agaricomycotina</taxon>
        <taxon>Agaricomycetes</taxon>
        <taxon>Agaricomycetidae</taxon>
        <taxon>Boletales</taxon>
        <taxon>Sclerodermatineae</taxon>
        <taxon>Pisolithaceae</taxon>
        <taxon>Pisolithus</taxon>
    </lineage>
</organism>
<evidence type="ECO:0000313" key="1">
    <source>
        <dbReference type="EMBL" id="KIK14527.1"/>
    </source>
</evidence>